<dbReference type="EMBL" id="ANKC01001102">
    <property type="protein sequence ID" value="EPC71328.1"/>
    <property type="molecule type" value="Genomic_DNA"/>
</dbReference>
<reference evidence="1 2" key="1">
    <citation type="journal article" date="2013" name="PLoS ONE">
        <title>Lactobacillus paracasei comparative genomics: towards species pan-genome definition and exploitation of diversity.</title>
        <authorList>
            <person name="Smokvina T."/>
            <person name="Wels M."/>
            <person name="Polka J."/>
            <person name="Chervaux C."/>
            <person name="Brisse S."/>
            <person name="Boekhorst J."/>
            <person name="van Hylckama Vlieg J.E."/>
            <person name="Siezen R.J."/>
        </authorList>
    </citation>
    <scope>NUCLEOTIDE SEQUENCE [LARGE SCALE GENOMIC DNA]</scope>
    <source>
        <strain evidence="1 2">Lpp126</strain>
    </source>
</reference>
<dbReference type="SUPFAM" id="SSF55486">
    <property type="entry name" value="Metalloproteases ('zincins'), catalytic domain"/>
    <property type="match status" value="1"/>
</dbReference>
<name>S2RVE9_LACPA</name>
<dbReference type="PATRIC" id="fig|1256206.3.peg.2382"/>
<sequence>MLQRIRQMVFVILMMVAGIMTFGKANQVEAKIQFTDDTILYKNEPENAKPSTFSYITSINKNGTLIYDDDTIQQKDVIEAAAAHWNKAVGIDLIMSYQQAHVAKADADVIITAADLPNGEGAVTGWGGIVYLGQQNIIKIANGTLNRNITSFVQAVSTTSHEMGHALGINHDPGPLMGTSGGADLAKGILPDIPDYNVNAIGDLLAALPQLYPGAKPVTIPNMTDGMAYRDAGTTENVLPTDPIAKMEFDAVGNHMVTRQFTGGTVVITGDEHVFQVGRGCIGSTDSLKLIHSKQQVVTVYISSDGARYYQIKVGNQYYIIWSGYTTISGEAYRDAGTGAQVAPTDLIAKMVFDAVGNHMVSRQFTGGTVEITGDEHVFLVGIGCVGSTNSLNLTHTKQPVVTIYHSSDGAKYYQIKVGDQYYVIWSGYTKISGDAYRDTGTTTVIAPTDPIGQLFSGGGRFTTRDFNTKTIEITSEENVYQVGVGYVGSTNDLNLTHTQQRVLTTYSNVEGAHYYQIHVGDQYYVIWRGCTKDIS</sequence>
<dbReference type="InterPro" id="IPR024079">
    <property type="entry name" value="MetalloPept_cat_dom_sf"/>
</dbReference>
<dbReference type="AlphaFoldDB" id="S2RVE9"/>
<dbReference type="Proteomes" id="UP000014243">
    <property type="component" value="Unassembled WGS sequence"/>
</dbReference>
<gene>
    <name evidence="1" type="ORF">Lpp126_15534</name>
</gene>
<evidence type="ECO:0000313" key="1">
    <source>
        <dbReference type="EMBL" id="EPC71328.1"/>
    </source>
</evidence>
<keyword evidence="1" id="KW-0645">Protease</keyword>
<accession>S2RVE9</accession>
<evidence type="ECO:0000313" key="2">
    <source>
        <dbReference type="Proteomes" id="UP000014243"/>
    </source>
</evidence>
<dbReference type="GO" id="GO:0008237">
    <property type="term" value="F:metallopeptidase activity"/>
    <property type="evidence" value="ECO:0007669"/>
    <property type="project" value="InterPro"/>
</dbReference>
<organism evidence="1 2">
    <name type="scientific">Lacticaseibacillus paracasei subsp. paracasei Lpp126</name>
    <dbReference type="NCBI Taxonomy" id="1256206"/>
    <lineage>
        <taxon>Bacteria</taxon>
        <taxon>Bacillati</taxon>
        <taxon>Bacillota</taxon>
        <taxon>Bacilli</taxon>
        <taxon>Lactobacillales</taxon>
        <taxon>Lactobacillaceae</taxon>
        <taxon>Lacticaseibacillus</taxon>
    </lineage>
</organism>
<proteinExistence type="predicted"/>
<dbReference type="GO" id="GO:0006508">
    <property type="term" value="P:proteolysis"/>
    <property type="evidence" value="ECO:0007669"/>
    <property type="project" value="UniProtKB-KW"/>
</dbReference>
<keyword evidence="1" id="KW-0378">Hydrolase</keyword>
<comment type="caution">
    <text evidence="1">The sequence shown here is derived from an EMBL/GenBank/DDBJ whole genome shotgun (WGS) entry which is preliminary data.</text>
</comment>
<protein>
    <submittedName>
        <fullName evidence="1">Zn-dependent protease</fullName>
    </submittedName>
</protein>
<dbReference type="Gene3D" id="3.40.390.10">
    <property type="entry name" value="Collagenase (Catalytic Domain)"/>
    <property type="match status" value="1"/>
</dbReference>